<dbReference type="EMBL" id="CP013386">
    <property type="protein sequence ID" value="AOJ03308.1"/>
    <property type="molecule type" value="Genomic_DNA"/>
</dbReference>
<name>A0A1B4FHY9_9BURK</name>
<dbReference type="Pfam" id="PF05069">
    <property type="entry name" value="Phage_tail_S"/>
    <property type="match status" value="1"/>
</dbReference>
<dbReference type="KEGG" id="buu:WS70_16885"/>
<dbReference type="Proteomes" id="UP000062519">
    <property type="component" value="Chromosome 1"/>
</dbReference>
<proteinExistence type="predicted"/>
<accession>A0A1B4FHY9</accession>
<sequence length="66" mass="7475">MHTYVPATGSPVITVCALIARVLQEDWKVPIEPSGPLVQYPVRVVLGFADADRELVRDRLLRYLNR</sequence>
<dbReference type="AlphaFoldDB" id="A0A1B4FHY9"/>
<protein>
    <submittedName>
        <fullName evidence="1">Uncharacterized protein</fullName>
    </submittedName>
</protein>
<dbReference type="InterPro" id="IPR006522">
    <property type="entry name" value="Phage_virion_morphogenesis"/>
</dbReference>
<reference evidence="1 2" key="1">
    <citation type="submission" date="2015-12" db="EMBL/GenBank/DDBJ databases">
        <title>Diversity of Burkholderia near neighbor genomes.</title>
        <authorList>
            <person name="Sahl J."/>
            <person name="Wagner D."/>
            <person name="Keim P."/>
        </authorList>
    </citation>
    <scope>NUCLEOTIDE SEQUENCE [LARGE SCALE GENOMIC DNA]</scope>
    <source>
        <strain evidence="1 2">BDU6</strain>
    </source>
</reference>
<organism evidence="1 2">
    <name type="scientific">Burkholderia mayonis</name>
    <dbReference type="NCBI Taxonomy" id="1385591"/>
    <lineage>
        <taxon>Bacteria</taxon>
        <taxon>Pseudomonadati</taxon>
        <taxon>Pseudomonadota</taxon>
        <taxon>Betaproteobacteria</taxon>
        <taxon>Burkholderiales</taxon>
        <taxon>Burkholderiaceae</taxon>
        <taxon>Burkholderia</taxon>
        <taxon>pseudomallei group</taxon>
    </lineage>
</organism>
<evidence type="ECO:0000313" key="1">
    <source>
        <dbReference type="EMBL" id="AOJ03308.1"/>
    </source>
</evidence>
<evidence type="ECO:0000313" key="2">
    <source>
        <dbReference type="Proteomes" id="UP000062519"/>
    </source>
</evidence>
<gene>
    <name evidence="1" type="ORF">WS70_16885</name>
</gene>
<keyword evidence="2" id="KW-1185">Reference proteome</keyword>